<keyword evidence="1" id="KW-0732">Signal</keyword>
<gene>
    <name evidence="2" type="ORF">ICT70_10470</name>
</gene>
<protein>
    <recommendedName>
        <fullName evidence="4">FlgO domain-containing protein</fullName>
    </recommendedName>
</protein>
<reference evidence="2" key="1">
    <citation type="submission" date="2020-09" db="EMBL/GenBank/DDBJ databases">
        <title>Pelobacter alkaliphilus sp. nov., a novel anaerobic arsenate-reducing bacterium from terrestrial mud volcano.</title>
        <authorList>
            <person name="Khomyakova M.A."/>
            <person name="Merkel A.Y."/>
            <person name="Slobodkin A.I."/>
        </authorList>
    </citation>
    <scope>NUCLEOTIDE SEQUENCE</scope>
    <source>
        <strain evidence="2">M08fum</strain>
    </source>
</reference>
<dbReference type="EMBL" id="JACWUN010000011">
    <property type="protein sequence ID" value="MBD1401099.1"/>
    <property type="molecule type" value="Genomic_DNA"/>
</dbReference>
<dbReference type="Gene3D" id="3.40.50.10610">
    <property type="entry name" value="ABC-type transport auxiliary lipoprotein component"/>
    <property type="match status" value="1"/>
</dbReference>
<evidence type="ECO:0000256" key="1">
    <source>
        <dbReference type="SAM" id="SignalP"/>
    </source>
</evidence>
<comment type="caution">
    <text evidence="2">The sequence shown here is derived from an EMBL/GenBank/DDBJ whole genome shotgun (WGS) entry which is preliminary data.</text>
</comment>
<dbReference type="AlphaFoldDB" id="A0A8J6UPX9"/>
<feature type="chain" id="PRO_5035181750" description="FlgO domain-containing protein" evidence="1">
    <location>
        <begin position="20"/>
        <end position="493"/>
    </location>
</feature>
<dbReference type="Proteomes" id="UP000632828">
    <property type="component" value="Unassembled WGS sequence"/>
</dbReference>
<evidence type="ECO:0000313" key="2">
    <source>
        <dbReference type="EMBL" id="MBD1401099.1"/>
    </source>
</evidence>
<accession>A0A8J6UPX9</accession>
<dbReference type="RefSeq" id="WP_191156327.1">
    <property type="nucleotide sequence ID" value="NZ_JACWUN010000011.1"/>
</dbReference>
<keyword evidence="3" id="KW-1185">Reference proteome</keyword>
<name>A0A8J6UPX9_9BACT</name>
<evidence type="ECO:0008006" key="4">
    <source>
        <dbReference type="Google" id="ProtNLM"/>
    </source>
</evidence>
<proteinExistence type="predicted"/>
<evidence type="ECO:0000313" key="3">
    <source>
        <dbReference type="Proteomes" id="UP000632828"/>
    </source>
</evidence>
<sequence>MAKYLIMLCCWLWVAVAQAASVAVFPLQELGEGRNDANLELTRELARELTRGDHPVVAVDTVLAFMAHNRIRTLGHLESYHISRARTDLGAAYVLVGTVSQRRERPEPSLGLTLNLIRTSDARTVWTHVGCVSTSEERRLLGIGEPRTIAGLQRILLAEFKQEWPHHLLRTVQAGGSSVLLDMARVEPRQLRPGEELRSQARLRELWTGNYQPQVSFEVDGRTYPAKLDDDGRTYSGNWPAQEDDGSYPVNLLIEWPDYQRSEKVPLGDYRVDGSAPVVAMELRGVQQIDGEAVFNRQVAIIPRLLVRKPLSRWRLAFYAESGNLIGDMEGEGSLPEQFVWEGRSSYGRADDGRYRIVLNVWDLAGNPARAEHWLGLNRSLPKVAATLESHQDAFQVDLSHEGKVPLDFWRMELWTREGKLIVRREGQELPVSVALGGADLDDLQGFVFARDVLGNQLRQDVRELLPALVQPVAAEAEEEEQRVLSERWVDEF</sequence>
<feature type="signal peptide" evidence="1">
    <location>
        <begin position="1"/>
        <end position="19"/>
    </location>
</feature>
<organism evidence="2 3">
    <name type="scientific">Pelovirga terrestris</name>
    <dbReference type="NCBI Taxonomy" id="2771352"/>
    <lineage>
        <taxon>Bacteria</taxon>
        <taxon>Pseudomonadati</taxon>
        <taxon>Thermodesulfobacteriota</taxon>
        <taxon>Desulfuromonadia</taxon>
        <taxon>Geobacterales</taxon>
        <taxon>Geobacteraceae</taxon>
        <taxon>Pelovirga</taxon>
    </lineage>
</organism>